<dbReference type="InterPro" id="IPR026992">
    <property type="entry name" value="DIOX_N"/>
</dbReference>
<proteinExistence type="inferred from homology"/>
<keyword evidence="8" id="KW-1185">Reference proteome</keyword>
<dbReference type="InterPro" id="IPR027443">
    <property type="entry name" value="IPNS-like_sf"/>
</dbReference>
<evidence type="ECO:0000256" key="1">
    <source>
        <dbReference type="ARBA" id="ARBA00001962"/>
    </source>
</evidence>
<organism evidence="7 8">
    <name type="scientific">Populus alba x Populus x berolinensis</name>
    <dbReference type="NCBI Taxonomy" id="444605"/>
    <lineage>
        <taxon>Eukaryota</taxon>
        <taxon>Viridiplantae</taxon>
        <taxon>Streptophyta</taxon>
        <taxon>Embryophyta</taxon>
        <taxon>Tracheophyta</taxon>
        <taxon>Spermatophyta</taxon>
        <taxon>Magnoliopsida</taxon>
        <taxon>eudicotyledons</taxon>
        <taxon>Gunneridae</taxon>
        <taxon>Pentapetalae</taxon>
        <taxon>rosids</taxon>
        <taxon>fabids</taxon>
        <taxon>Malpighiales</taxon>
        <taxon>Salicaceae</taxon>
        <taxon>Saliceae</taxon>
        <taxon>Populus</taxon>
    </lineage>
</organism>
<dbReference type="PROSITE" id="PS51471">
    <property type="entry name" value="FE2OG_OXY"/>
    <property type="match status" value="1"/>
</dbReference>
<dbReference type="FunFam" id="2.60.120.330:FF:000005">
    <property type="entry name" value="1-aminocyclopropane-1-carboxylate oxidase homolog 1"/>
    <property type="match status" value="1"/>
</dbReference>
<dbReference type="AlphaFoldDB" id="A0AAD6Q1V3"/>
<dbReference type="PANTHER" id="PTHR10209">
    <property type="entry name" value="OXIDOREDUCTASE, 2OG-FE II OXYGENASE FAMILY PROTEIN"/>
    <property type="match status" value="1"/>
</dbReference>
<keyword evidence="5" id="KW-0408">Iron</keyword>
<feature type="domain" description="Fe2OG dioxygenase" evidence="6">
    <location>
        <begin position="277"/>
        <end position="376"/>
    </location>
</feature>
<dbReference type="Pfam" id="PF03171">
    <property type="entry name" value="2OG-FeII_Oxy"/>
    <property type="match status" value="1"/>
</dbReference>
<keyword evidence="4" id="KW-0560">Oxidoreductase</keyword>
<dbReference type="Gene3D" id="2.60.120.330">
    <property type="entry name" value="B-lactam Antibiotic, Isopenicillin N Synthase, Chain"/>
    <property type="match status" value="2"/>
</dbReference>
<evidence type="ECO:0000313" key="7">
    <source>
        <dbReference type="EMBL" id="KAJ6974750.1"/>
    </source>
</evidence>
<dbReference type="InterPro" id="IPR005123">
    <property type="entry name" value="Oxoglu/Fe-dep_dioxygenase_dom"/>
</dbReference>
<evidence type="ECO:0000256" key="3">
    <source>
        <dbReference type="ARBA" id="ARBA00022723"/>
    </source>
</evidence>
<evidence type="ECO:0000256" key="5">
    <source>
        <dbReference type="ARBA" id="ARBA00023004"/>
    </source>
</evidence>
<dbReference type="Proteomes" id="UP001164929">
    <property type="component" value="Chromosome 13"/>
</dbReference>
<dbReference type="GO" id="GO:0051213">
    <property type="term" value="F:dioxygenase activity"/>
    <property type="evidence" value="ECO:0007669"/>
    <property type="project" value="UniProtKB-ARBA"/>
</dbReference>
<protein>
    <submittedName>
        <fullName evidence="7">1-aminocyclopropane-1-carboxylate oxidase</fullName>
    </submittedName>
</protein>
<dbReference type="SUPFAM" id="SSF51197">
    <property type="entry name" value="Clavaminate synthase-like"/>
    <property type="match status" value="2"/>
</dbReference>
<keyword evidence="3" id="KW-0479">Metal-binding</keyword>
<evidence type="ECO:0000313" key="8">
    <source>
        <dbReference type="Proteomes" id="UP001164929"/>
    </source>
</evidence>
<comment type="cofactor">
    <cofactor evidence="1">
        <name>Fe cation</name>
        <dbReference type="ChEBI" id="CHEBI:24875"/>
    </cofactor>
</comment>
<comment type="caution">
    <text evidence="7">The sequence shown here is derived from an EMBL/GenBank/DDBJ whole genome shotgun (WGS) entry which is preliminary data.</text>
</comment>
<accession>A0AAD6Q1V3</accession>
<reference evidence="7" key="1">
    <citation type="journal article" date="2023" name="Mol. Ecol. Resour.">
        <title>Chromosome-level genome assembly of a triploid poplar Populus alba 'Berolinensis'.</title>
        <authorList>
            <person name="Chen S."/>
            <person name="Yu Y."/>
            <person name="Wang X."/>
            <person name="Wang S."/>
            <person name="Zhang T."/>
            <person name="Zhou Y."/>
            <person name="He R."/>
            <person name="Meng N."/>
            <person name="Wang Y."/>
            <person name="Liu W."/>
            <person name="Liu Z."/>
            <person name="Liu J."/>
            <person name="Guo Q."/>
            <person name="Huang H."/>
            <person name="Sederoff R.R."/>
            <person name="Wang G."/>
            <person name="Qu G."/>
            <person name="Chen S."/>
        </authorList>
    </citation>
    <scope>NUCLEOTIDE SEQUENCE</scope>
    <source>
        <strain evidence="7">SC-2020</strain>
    </source>
</reference>
<sequence>MRRLHEKTGEEKTSQFMILFGGQKLLDTRSKDITECKWQYIYMCVSSPAKLAGNDYIRYMESSETQLDLVQNGSGYDIEKEIKAFDESKAGVKGLVDSGIVKIPPFFVVPENVVSSQPTPAHLQIPVIDLKDIRDDPVRHEKVIEEIRSALEIWGFFQVVNHGVSEDITEGMIEGVKGFHEEKNEIKREYYTRDVKKKVTYTSNTLIHKTKAADWKDTLYFRMAPDSPRPEELPVVCRETTIKYSAYIRGLGDTLLKLVSEALGLNPNYLIEFGCARGFKIMCHYYPPCPEPNRTLGSKPHTDPDFLTILMQDHIGGLQVFYQNQWINVPPIPGAFVINAGDLLQLISNGKFKSVEHRVLANHNGPRISVASFFAIYDRICGPIKELLSDENPPLYKEVPLMEYIAQYMWKEQDGGMTTLDRFRLYAPIYTILFLSFQPNHEAFDESKSGVKGLVDARIIKTPPFFVVPEREVSCQPSPAHFHIPAIDLKGIHEDGVRRREIVEQMCNASETWGFFQVVNHGISKNVMEGMVEGVKGFHEEKNQISENRVLANHIGPKTSVASFFAIYDWICAPLKELISYENPLCKEVPLKDYIIQYRWKERDGGISTLDRFRL</sequence>
<evidence type="ECO:0000259" key="6">
    <source>
        <dbReference type="PROSITE" id="PS51471"/>
    </source>
</evidence>
<dbReference type="InterPro" id="IPR044861">
    <property type="entry name" value="IPNS-like_FE2OG_OXY"/>
</dbReference>
<dbReference type="Pfam" id="PF14226">
    <property type="entry name" value="DIOX_N"/>
    <property type="match status" value="2"/>
</dbReference>
<dbReference type="EMBL" id="JAQIZT010000013">
    <property type="protein sequence ID" value="KAJ6974750.1"/>
    <property type="molecule type" value="Genomic_DNA"/>
</dbReference>
<dbReference type="GO" id="GO:0046872">
    <property type="term" value="F:metal ion binding"/>
    <property type="evidence" value="ECO:0007669"/>
    <property type="project" value="UniProtKB-KW"/>
</dbReference>
<dbReference type="PANTHER" id="PTHR10209:SF884">
    <property type="entry name" value="1-AMINOCYCLOPROPANE-1-CARBOXYLATE OXIDASE HOMOLOG 1-LIKE"/>
    <property type="match status" value="1"/>
</dbReference>
<evidence type="ECO:0000256" key="2">
    <source>
        <dbReference type="ARBA" id="ARBA00008056"/>
    </source>
</evidence>
<comment type="similarity">
    <text evidence="2">Belongs to the iron/ascorbate-dependent oxidoreductase family.</text>
</comment>
<gene>
    <name evidence="7" type="ORF">NC653_030779</name>
</gene>
<name>A0AAD6Q1V3_9ROSI</name>
<evidence type="ECO:0000256" key="4">
    <source>
        <dbReference type="ARBA" id="ARBA00023002"/>
    </source>
</evidence>